<organism evidence="3 4">
    <name type="scientific">Mariniflexile soesokkakense</name>
    <dbReference type="NCBI Taxonomy" id="1343160"/>
    <lineage>
        <taxon>Bacteria</taxon>
        <taxon>Pseudomonadati</taxon>
        <taxon>Bacteroidota</taxon>
        <taxon>Flavobacteriia</taxon>
        <taxon>Flavobacteriales</taxon>
        <taxon>Flavobacteriaceae</taxon>
        <taxon>Mariniflexile</taxon>
    </lineage>
</organism>
<evidence type="ECO:0000256" key="1">
    <source>
        <dbReference type="SAM" id="Phobius"/>
    </source>
</evidence>
<dbReference type="NCBIfam" id="NF046080">
    <property type="entry name" value="PID_CTERM"/>
    <property type="match status" value="1"/>
</dbReference>
<keyword evidence="4" id="KW-1185">Reference proteome</keyword>
<proteinExistence type="predicted"/>
<feature type="signal peptide" evidence="2">
    <location>
        <begin position="1"/>
        <end position="25"/>
    </location>
</feature>
<keyword evidence="2" id="KW-0732">Signal</keyword>
<protein>
    <submittedName>
        <fullName evidence="3">Uncharacterized protein</fullName>
    </submittedName>
</protein>
<sequence>MIIQNKRIIASILFVLISFVCVAQGGPPPPGPPPPVGLPIDGGVLMGVCVGLFYGAKKLLFKKNKC</sequence>
<comment type="caution">
    <text evidence="3">The sequence shown here is derived from an EMBL/GenBank/DDBJ whole genome shotgun (WGS) entry which is preliminary data.</text>
</comment>
<evidence type="ECO:0000313" key="3">
    <source>
        <dbReference type="EMBL" id="MEN3323739.1"/>
    </source>
</evidence>
<feature type="chain" id="PRO_5045570303" evidence="2">
    <location>
        <begin position="26"/>
        <end position="66"/>
    </location>
</feature>
<name>A0ABV0A9F1_9FLAO</name>
<gene>
    <name evidence="3" type="ORF">VP395_08370</name>
</gene>
<evidence type="ECO:0000256" key="2">
    <source>
        <dbReference type="SAM" id="SignalP"/>
    </source>
</evidence>
<dbReference type="RefSeq" id="WP_346241417.1">
    <property type="nucleotide sequence ID" value="NZ_JAZHYP010000003.1"/>
</dbReference>
<evidence type="ECO:0000313" key="4">
    <source>
        <dbReference type="Proteomes" id="UP001416393"/>
    </source>
</evidence>
<accession>A0ABV0A9F1</accession>
<dbReference type="Proteomes" id="UP001416393">
    <property type="component" value="Unassembled WGS sequence"/>
</dbReference>
<feature type="transmembrane region" description="Helical" evidence="1">
    <location>
        <begin position="35"/>
        <end position="56"/>
    </location>
</feature>
<dbReference type="InterPro" id="IPR058207">
    <property type="entry name" value="PID_CTERM"/>
</dbReference>
<keyword evidence="1" id="KW-0812">Transmembrane</keyword>
<reference evidence="3 4" key="1">
    <citation type="submission" date="2024-01" db="EMBL/GenBank/DDBJ databases">
        <title>Mariniflexile litorale sp. nov., isolated from the shallow sediments of the Sea of Japan.</title>
        <authorList>
            <person name="Romanenko L."/>
            <person name="Bystritskaya E."/>
            <person name="Isaeva M."/>
        </authorList>
    </citation>
    <scope>NUCLEOTIDE SEQUENCE [LARGE SCALE GENOMIC DNA]</scope>
    <source>
        <strain evidence="3 4">KCTC 32427</strain>
    </source>
</reference>
<keyword evidence="1" id="KW-0472">Membrane</keyword>
<dbReference type="EMBL" id="JAZHYP010000003">
    <property type="protein sequence ID" value="MEN3323739.1"/>
    <property type="molecule type" value="Genomic_DNA"/>
</dbReference>
<keyword evidence="1" id="KW-1133">Transmembrane helix</keyword>